<evidence type="ECO:0000313" key="8">
    <source>
        <dbReference type="EnsemblMetazoa" id="XP_028147881.1"/>
    </source>
</evidence>
<feature type="transmembrane region" description="Helical" evidence="7">
    <location>
        <begin position="97"/>
        <end position="119"/>
    </location>
</feature>
<keyword evidence="9" id="KW-1185">Reference proteome</keyword>
<feature type="transmembrane region" description="Helical" evidence="7">
    <location>
        <begin position="43"/>
        <end position="62"/>
    </location>
</feature>
<dbReference type="Pfam" id="PF04148">
    <property type="entry name" value="Erv26"/>
    <property type="match status" value="1"/>
</dbReference>
<gene>
    <name evidence="10" type="primary">LOC114341245</name>
</gene>
<dbReference type="Proteomes" id="UP001652700">
    <property type="component" value="Unplaced"/>
</dbReference>
<dbReference type="GO" id="GO:0030134">
    <property type="term" value="C:COPII-coated ER to Golgi transport vesicle"/>
    <property type="evidence" value="ECO:0007669"/>
    <property type="project" value="TreeGrafter"/>
</dbReference>
<dbReference type="GO" id="GO:0097020">
    <property type="term" value="F:COPII receptor activity"/>
    <property type="evidence" value="ECO:0007669"/>
    <property type="project" value="InterPro"/>
</dbReference>
<evidence type="ECO:0000256" key="4">
    <source>
        <dbReference type="ARBA" id="ARBA00022692"/>
    </source>
</evidence>
<dbReference type="PANTHER" id="PTHR13144:SF0">
    <property type="entry name" value="PROTEIN TEX261"/>
    <property type="match status" value="1"/>
</dbReference>
<dbReference type="FunCoup" id="A0A6P7GEB7">
    <property type="interactions" value="1205"/>
</dbReference>
<name>A0A6P7GEB7_DIAVI</name>
<dbReference type="PANTHER" id="PTHR13144">
    <property type="entry name" value="TEX261 PROTEIN"/>
    <property type="match status" value="1"/>
</dbReference>
<comment type="similarity">
    <text evidence="2">Belongs to the SVP26 family.</text>
</comment>
<dbReference type="AlphaFoldDB" id="A0A6P7GEB7"/>
<evidence type="ECO:0000313" key="10">
    <source>
        <dbReference type="RefSeq" id="XP_028147881.1"/>
    </source>
</evidence>
<dbReference type="GO" id="GO:0000139">
    <property type="term" value="C:Golgi membrane"/>
    <property type="evidence" value="ECO:0007669"/>
    <property type="project" value="TreeGrafter"/>
</dbReference>
<dbReference type="InterPro" id="IPR007277">
    <property type="entry name" value="Svp26/Tex261"/>
</dbReference>
<dbReference type="GO" id="GO:0006888">
    <property type="term" value="P:endoplasmic reticulum to Golgi vesicle-mediated transport"/>
    <property type="evidence" value="ECO:0007669"/>
    <property type="project" value="InterPro"/>
</dbReference>
<dbReference type="EnsemblMetazoa" id="XM_028292080.2">
    <property type="protein sequence ID" value="XP_028147881.1"/>
    <property type="gene ID" value="LOC114341245"/>
</dbReference>
<feature type="transmembrane region" description="Helical" evidence="7">
    <location>
        <begin position="6"/>
        <end position="31"/>
    </location>
</feature>
<dbReference type="InParanoid" id="A0A6P7GEB7"/>
<dbReference type="GO" id="GO:0005789">
    <property type="term" value="C:endoplasmic reticulum membrane"/>
    <property type="evidence" value="ECO:0007669"/>
    <property type="project" value="TreeGrafter"/>
</dbReference>
<feature type="transmembrane region" description="Helical" evidence="7">
    <location>
        <begin position="125"/>
        <end position="146"/>
    </location>
</feature>
<keyword evidence="5 7" id="KW-1133">Transmembrane helix</keyword>
<keyword evidence="6 7" id="KW-0472">Membrane</keyword>
<organism evidence="10">
    <name type="scientific">Diabrotica virgifera virgifera</name>
    <name type="common">western corn rootworm</name>
    <dbReference type="NCBI Taxonomy" id="50390"/>
    <lineage>
        <taxon>Eukaryota</taxon>
        <taxon>Metazoa</taxon>
        <taxon>Ecdysozoa</taxon>
        <taxon>Arthropoda</taxon>
        <taxon>Hexapoda</taxon>
        <taxon>Insecta</taxon>
        <taxon>Pterygota</taxon>
        <taxon>Neoptera</taxon>
        <taxon>Endopterygota</taxon>
        <taxon>Coleoptera</taxon>
        <taxon>Polyphaga</taxon>
        <taxon>Cucujiformia</taxon>
        <taxon>Chrysomeloidea</taxon>
        <taxon>Chrysomelidae</taxon>
        <taxon>Galerucinae</taxon>
        <taxon>Diabroticina</taxon>
        <taxon>Diabroticites</taxon>
        <taxon>Diabrotica</taxon>
    </lineage>
</organism>
<reference evidence="10" key="1">
    <citation type="submission" date="2025-04" db="UniProtKB">
        <authorList>
            <consortium name="RefSeq"/>
        </authorList>
    </citation>
    <scope>IDENTIFICATION</scope>
    <source>
        <tissue evidence="10">Whole insect</tissue>
    </source>
</reference>
<accession>A0A6P7GEB7</accession>
<evidence type="ECO:0000256" key="3">
    <source>
        <dbReference type="ARBA" id="ARBA00017877"/>
    </source>
</evidence>
<protein>
    <recommendedName>
        <fullName evidence="3">Protein TEX261</fullName>
    </recommendedName>
</protein>
<dbReference type="KEGG" id="dvv:114341245"/>
<proteinExistence type="inferred from homology"/>
<sequence length="197" mass="22677">MWFLTFITYVAIIVQVIFVTISIAAGLYYLAELVEEYTTVAKKIIWWLNSITLGLYTLLWIFESFPTSLVVCGLLAQLNHFVILRNFPYVVFLSLEFIVTVLFIILNHYLAFSYFATVYHTFSEVLAYFTLFLWLVPFALFVSLSANDNVLPTSISEGTDTDVVSNYFSKRKKKFGLLTAFNYAKDSILPLRTKKGF</sequence>
<dbReference type="OrthoDB" id="28257at2759"/>
<evidence type="ECO:0000256" key="2">
    <source>
        <dbReference type="ARBA" id="ARBA00008096"/>
    </source>
</evidence>
<evidence type="ECO:0000256" key="6">
    <source>
        <dbReference type="ARBA" id="ARBA00023136"/>
    </source>
</evidence>
<dbReference type="GeneID" id="114341245"/>
<comment type="subcellular location">
    <subcellularLocation>
        <location evidence="1">Membrane</location>
        <topology evidence="1">Multi-pass membrane protein</topology>
    </subcellularLocation>
</comment>
<dbReference type="RefSeq" id="XP_028147881.1">
    <property type="nucleotide sequence ID" value="XM_028292080.1"/>
</dbReference>
<evidence type="ECO:0000256" key="5">
    <source>
        <dbReference type="ARBA" id="ARBA00022989"/>
    </source>
</evidence>
<evidence type="ECO:0000313" key="9">
    <source>
        <dbReference type="Proteomes" id="UP001652700"/>
    </source>
</evidence>
<evidence type="ECO:0000256" key="1">
    <source>
        <dbReference type="ARBA" id="ARBA00004141"/>
    </source>
</evidence>
<keyword evidence="4 7" id="KW-0812">Transmembrane</keyword>
<reference evidence="8" key="2">
    <citation type="submission" date="2025-05" db="UniProtKB">
        <authorList>
            <consortium name="EnsemblMetazoa"/>
        </authorList>
    </citation>
    <scope>IDENTIFICATION</scope>
</reference>
<evidence type="ECO:0000256" key="7">
    <source>
        <dbReference type="SAM" id="Phobius"/>
    </source>
</evidence>